<dbReference type="GO" id="GO:0003924">
    <property type="term" value="F:GTPase activity"/>
    <property type="evidence" value="ECO:0007669"/>
    <property type="project" value="UniProtKB-UniRule"/>
</dbReference>
<organism evidence="16 17">
    <name type="scientific">Tindallia magadiensis</name>
    <dbReference type="NCBI Taxonomy" id="69895"/>
    <lineage>
        <taxon>Bacteria</taxon>
        <taxon>Bacillati</taxon>
        <taxon>Bacillota</taxon>
        <taxon>Clostridia</taxon>
        <taxon>Peptostreptococcales</taxon>
        <taxon>Tindalliaceae</taxon>
        <taxon>Tindallia</taxon>
    </lineage>
</organism>
<dbReference type="GO" id="GO:0005886">
    <property type="term" value="C:plasma membrane"/>
    <property type="evidence" value="ECO:0007669"/>
    <property type="project" value="UniProtKB-SubCell"/>
</dbReference>
<keyword evidence="16" id="KW-0282">Flagellum</keyword>
<keyword evidence="10" id="KW-0472">Membrane</keyword>
<dbReference type="CDD" id="cd17873">
    <property type="entry name" value="FlhF"/>
    <property type="match status" value="1"/>
</dbReference>
<keyword evidence="16" id="KW-0969">Cilium</keyword>
<comment type="similarity">
    <text evidence="2">Belongs to the GTP-binding SRP family.</text>
</comment>
<evidence type="ECO:0000256" key="1">
    <source>
        <dbReference type="ARBA" id="ARBA00004413"/>
    </source>
</evidence>
<keyword evidence="7" id="KW-1005">Bacterial flagellum biogenesis</keyword>
<evidence type="ECO:0000256" key="7">
    <source>
        <dbReference type="ARBA" id="ARBA00022795"/>
    </source>
</evidence>
<dbReference type="PANTHER" id="PTHR43134:SF3">
    <property type="entry name" value="FLAGELLAR BIOSYNTHESIS PROTEIN FLHF"/>
    <property type="match status" value="1"/>
</dbReference>
<keyword evidence="16" id="KW-0966">Cell projection</keyword>
<keyword evidence="6" id="KW-0547">Nucleotide-binding</keyword>
<evidence type="ECO:0000256" key="10">
    <source>
        <dbReference type="ARBA" id="ARBA00023136"/>
    </source>
</evidence>
<evidence type="ECO:0000259" key="15">
    <source>
        <dbReference type="SMART" id="SM00962"/>
    </source>
</evidence>
<evidence type="ECO:0000256" key="6">
    <source>
        <dbReference type="ARBA" id="ARBA00022741"/>
    </source>
</evidence>
<feature type="domain" description="AAA+ ATPase" evidence="14">
    <location>
        <begin position="187"/>
        <end position="333"/>
    </location>
</feature>
<evidence type="ECO:0000313" key="17">
    <source>
        <dbReference type="Proteomes" id="UP000199287"/>
    </source>
</evidence>
<dbReference type="GO" id="GO:0005525">
    <property type="term" value="F:GTP binding"/>
    <property type="evidence" value="ECO:0007669"/>
    <property type="project" value="UniProtKB-UniRule"/>
</dbReference>
<dbReference type="InterPro" id="IPR020006">
    <property type="entry name" value="FlhF"/>
</dbReference>
<evidence type="ECO:0000256" key="9">
    <source>
        <dbReference type="ARBA" id="ARBA00023134"/>
    </source>
</evidence>
<evidence type="ECO:0000256" key="13">
    <source>
        <dbReference type="NCBIfam" id="TIGR03499"/>
    </source>
</evidence>
<dbReference type="InterPro" id="IPR000897">
    <property type="entry name" value="SRP54_GTPase_dom"/>
</dbReference>
<accession>A0A1I3AIQ2</accession>
<keyword evidence="9" id="KW-0342">GTP-binding</keyword>
<evidence type="ECO:0000256" key="3">
    <source>
        <dbReference type="ARBA" id="ARBA00014919"/>
    </source>
</evidence>
<dbReference type="GO" id="GO:0044781">
    <property type="term" value="P:bacterial-type flagellum organization"/>
    <property type="evidence" value="ECO:0007669"/>
    <property type="project" value="UniProtKB-UniRule"/>
</dbReference>
<sequence>MKIKKFTAKDNQEALMKVKLELGSEAVIIHQRKVKQKGILGFFKKPVIEIVAAREENTKKIQNNDSLNPKSRFSTELKSVDRSANETFTVETELGNIKQMLSQLITNERENNSINKGENHKKVEIEENVFNMLMKNHEIEPEIINLIKKEVDSDSLSSFEEDFDQRFIHGIRRFVQENISIKPYDPQKKVIVFVGPTGVGKTTTIAKLAARATLNEGKEIGMISADTYRIAAVEQLKTYSDILNIPLEVVYNASEVKEALIRLQNKDMIMIDTAGRNHQDSSQLKELKELLDALPQKEIYLLLSCTTRNHDIQSIIKHYNFLNDFKIIITKVDEASAYGPVVNIPAMTRKPISFFTTGQSVPDDIEVVTIDKVITLLIKETLS</sequence>
<dbReference type="GO" id="GO:0005047">
    <property type="term" value="F:signal recognition particle binding"/>
    <property type="evidence" value="ECO:0007669"/>
    <property type="project" value="TreeGrafter"/>
</dbReference>
<evidence type="ECO:0000259" key="14">
    <source>
        <dbReference type="SMART" id="SM00382"/>
    </source>
</evidence>
<dbReference type="Gene3D" id="1.20.120.1380">
    <property type="entry name" value="Flagellar FlhF biosynthesis protein, N domain"/>
    <property type="match status" value="1"/>
</dbReference>
<dbReference type="InterPro" id="IPR027417">
    <property type="entry name" value="P-loop_NTPase"/>
</dbReference>
<feature type="domain" description="SRP54-type proteins GTP-binding" evidence="15">
    <location>
        <begin position="188"/>
        <end position="379"/>
    </location>
</feature>
<dbReference type="PANTHER" id="PTHR43134">
    <property type="entry name" value="SIGNAL RECOGNITION PARTICLE RECEPTOR SUBUNIT ALPHA"/>
    <property type="match status" value="1"/>
</dbReference>
<dbReference type="SMART" id="SM00382">
    <property type="entry name" value="AAA"/>
    <property type="match status" value="1"/>
</dbReference>
<reference evidence="17" key="1">
    <citation type="submission" date="2016-10" db="EMBL/GenBank/DDBJ databases">
        <authorList>
            <person name="Varghese N."/>
            <person name="Submissions S."/>
        </authorList>
    </citation>
    <scope>NUCLEOTIDE SEQUENCE [LARGE SCALE GENOMIC DNA]</scope>
    <source>
        <strain evidence="17">Z-7934</strain>
    </source>
</reference>
<dbReference type="GO" id="GO:0006614">
    <property type="term" value="P:SRP-dependent cotranslational protein targeting to membrane"/>
    <property type="evidence" value="ECO:0007669"/>
    <property type="project" value="UniProtKB-UniRule"/>
</dbReference>
<dbReference type="FunFam" id="3.40.50.300:FF:000695">
    <property type="entry name" value="Flagellar biosynthesis regulator FlhF"/>
    <property type="match status" value="1"/>
</dbReference>
<evidence type="ECO:0000256" key="4">
    <source>
        <dbReference type="ARBA" id="ARBA00022448"/>
    </source>
</evidence>
<dbReference type="OrthoDB" id="9778554at2"/>
<evidence type="ECO:0000313" key="16">
    <source>
        <dbReference type="EMBL" id="SFH49850.1"/>
    </source>
</evidence>
<keyword evidence="4" id="KW-0813">Transport</keyword>
<evidence type="ECO:0000256" key="2">
    <source>
        <dbReference type="ARBA" id="ARBA00008531"/>
    </source>
</evidence>
<keyword evidence="11" id="KW-1006">Bacterial flagellum protein export</keyword>
<evidence type="ECO:0000256" key="5">
    <source>
        <dbReference type="ARBA" id="ARBA00022475"/>
    </source>
</evidence>
<keyword evidence="17" id="KW-1185">Reference proteome</keyword>
<dbReference type="SMART" id="SM00962">
    <property type="entry name" value="SRP54"/>
    <property type="match status" value="1"/>
</dbReference>
<dbReference type="InterPro" id="IPR047040">
    <property type="entry name" value="FlhF__GTPase_dom"/>
</dbReference>
<dbReference type="AlphaFoldDB" id="A0A1I3AIQ2"/>
<dbReference type="InterPro" id="IPR003593">
    <property type="entry name" value="AAA+_ATPase"/>
</dbReference>
<evidence type="ECO:0000256" key="11">
    <source>
        <dbReference type="ARBA" id="ARBA00023225"/>
    </source>
</evidence>
<evidence type="ECO:0000256" key="12">
    <source>
        <dbReference type="ARBA" id="ARBA00025337"/>
    </source>
</evidence>
<dbReference type="RefSeq" id="WP_093368786.1">
    <property type="nucleotide sequence ID" value="NZ_FOQA01000001.1"/>
</dbReference>
<gene>
    <name evidence="16" type="ORF">SAMN05192551_101241</name>
</gene>
<dbReference type="Proteomes" id="UP000199287">
    <property type="component" value="Unassembled WGS sequence"/>
</dbReference>
<keyword evidence="5" id="KW-1003">Cell membrane</keyword>
<proteinExistence type="inferred from homology"/>
<dbReference type="NCBIfam" id="TIGR03499">
    <property type="entry name" value="FlhF"/>
    <property type="match status" value="1"/>
</dbReference>
<dbReference type="SUPFAM" id="SSF52540">
    <property type="entry name" value="P-loop containing nucleoside triphosphate hydrolases"/>
    <property type="match status" value="1"/>
</dbReference>
<dbReference type="STRING" id="69895.SAMN05192551_101241"/>
<dbReference type="Gene3D" id="3.40.50.300">
    <property type="entry name" value="P-loop containing nucleotide triphosphate hydrolases"/>
    <property type="match status" value="1"/>
</dbReference>
<comment type="subcellular location">
    <subcellularLocation>
        <location evidence="1">Cell membrane</location>
        <topology evidence="1">Peripheral membrane protein</topology>
        <orientation evidence="1">Cytoplasmic side</orientation>
    </subcellularLocation>
</comment>
<dbReference type="GO" id="GO:0015031">
    <property type="term" value="P:protein transport"/>
    <property type="evidence" value="ECO:0007669"/>
    <property type="project" value="UniProtKB-KW"/>
</dbReference>
<dbReference type="EMBL" id="FOQA01000001">
    <property type="protein sequence ID" value="SFH49850.1"/>
    <property type="molecule type" value="Genomic_DNA"/>
</dbReference>
<evidence type="ECO:0000256" key="8">
    <source>
        <dbReference type="ARBA" id="ARBA00022927"/>
    </source>
</evidence>
<keyword evidence="8" id="KW-0653">Protein transport</keyword>
<comment type="function">
    <text evidence="12">Necessary for flagellar biosynthesis. May be involved in translocation of the flagellum.</text>
</comment>
<protein>
    <recommendedName>
        <fullName evidence="3 13">Flagellar biosynthesis protein FlhF</fullName>
    </recommendedName>
</protein>
<dbReference type="Pfam" id="PF00448">
    <property type="entry name" value="SRP54"/>
    <property type="match status" value="1"/>
</dbReference>
<name>A0A1I3AIQ2_9FIRM</name>